<dbReference type="Pfam" id="PF00561">
    <property type="entry name" value="Abhydrolase_1"/>
    <property type="match status" value="1"/>
</dbReference>
<dbReference type="GO" id="GO:0005789">
    <property type="term" value="C:endoplasmic reticulum membrane"/>
    <property type="evidence" value="ECO:0007669"/>
    <property type="project" value="TreeGrafter"/>
</dbReference>
<protein>
    <submittedName>
        <fullName evidence="3">Alpha/Beta hydrolase protein</fullName>
    </submittedName>
</protein>
<evidence type="ECO:0000256" key="1">
    <source>
        <dbReference type="SAM" id="Phobius"/>
    </source>
</evidence>
<evidence type="ECO:0000313" key="3">
    <source>
        <dbReference type="EMBL" id="KAJ7366549.1"/>
    </source>
</evidence>
<keyword evidence="1" id="KW-0812">Transmembrane</keyword>
<dbReference type="Proteomes" id="UP001218218">
    <property type="component" value="Unassembled WGS sequence"/>
</dbReference>
<organism evidence="3 4">
    <name type="scientific">Mycena albidolilacea</name>
    <dbReference type="NCBI Taxonomy" id="1033008"/>
    <lineage>
        <taxon>Eukaryota</taxon>
        <taxon>Fungi</taxon>
        <taxon>Dikarya</taxon>
        <taxon>Basidiomycota</taxon>
        <taxon>Agaricomycotina</taxon>
        <taxon>Agaricomycetes</taxon>
        <taxon>Agaricomycetidae</taxon>
        <taxon>Agaricales</taxon>
        <taxon>Marasmiineae</taxon>
        <taxon>Mycenaceae</taxon>
        <taxon>Mycena</taxon>
    </lineage>
</organism>
<accession>A0AAD7ARN6</accession>
<keyword evidence="1" id="KW-1133">Transmembrane helix</keyword>
<evidence type="ECO:0000259" key="2">
    <source>
        <dbReference type="Pfam" id="PF00561"/>
    </source>
</evidence>
<dbReference type="PANTHER" id="PTHR12277">
    <property type="entry name" value="ALPHA/BETA HYDROLASE DOMAIN-CONTAINING PROTEIN"/>
    <property type="match status" value="1"/>
</dbReference>
<reference evidence="3" key="1">
    <citation type="submission" date="2023-03" db="EMBL/GenBank/DDBJ databases">
        <title>Massive genome expansion in bonnet fungi (Mycena s.s.) driven by repeated elements and novel gene families across ecological guilds.</title>
        <authorList>
            <consortium name="Lawrence Berkeley National Laboratory"/>
            <person name="Harder C.B."/>
            <person name="Miyauchi S."/>
            <person name="Viragh M."/>
            <person name="Kuo A."/>
            <person name="Thoen E."/>
            <person name="Andreopoulos B."/>
            <person name="Lu D."/>
            <person name="Skrede I."/>
            <person name="Drula E."/>
            <person name="Henrissat B."/>
            <person name="Morin E."/>
            <person name="Kohler A."/>
            <person name="Barry K."/>
            <person name="LaButti K."/>
            <person name="Morin E."/>
            <person name="Salamov A."/>
            <person name="Lipzen A."/>
            <person name="Mereny Z."/>
            <person name="Hegedus B."/>
            <person name="Baldrian P."/>
            <person name="Stursova M."/>
            <person name="Weitz H."/>
            <person name="Taylor A."/>
            <person name="Grigoriev I.V."/>
            <person name="Nagy L.G."/>
            <person name="Martin F."/>
            <person name="Kauserud H."/>
        </authorList>
    </citation>
    <scope>NUCLEOTIDE SEQUENCE</scope>
    <source>
        <strain evidence="3">CBHHK002</strain>
    </source>
</reference>
<feature type="transmembrane region" description="Helical" evidence="1">
    <location>
        <begin position="15"/>
        <end position="35"/>
    </location>
</feature>
<name>A0AAD7ARN6_9AGAR</name>
<feature type="domain" description="AB hydrolase-1" evidence="2">
    <location>
        <begin position="112"/>
        <end position="223"/>
    </location>
</feature>
<dbReference type="GO" id="GO:0047372">
    <property type="term" value="F:monoacylglycerol lipase activity"/>
    <property type="evidence" value="ECO:0007669"/>
    <property type="project" value="TreeGrafter"/>
</dbReference>
<dbReference type="SUPFAM" id="SSF53474">
    <property type="entry name" value="alpha/beta-Hydrolases"/>
    <property type="match status" value="1"/>
</dbReference>
<dbReference type="GO" id="GO:0052651">
    <property type="term" value="P:monoacylglycerol catabolic process"/>
    <property type="evidence" value="ECO:0007669"/>
    <property type="project" value="TreeGrafter"/>
</dbReference>
<proteinExistence type="predicted"/>
<dbReference type="AlphaFoldDB" id="A0AAD7ARN6"/>
<dbReference type="GO" id="GO:0006660">
    <property type="term" value="P:phosphatidylserine catabolic process"/>
    <property type="evidence" value="ECO:0007669"/>
    <property type="project" value="TreeGrafter"/>
</dbReference>
<dbReference type="InterPro" id="IPR029058">
    <property type="entry name" value="AB_hydrolase_fold"/>
</dbReference>
<gene>
    <name evidence="3" type="ORF">DFH08DRAFT_834778</name>
</gene>
<sequence length="390" mass="42576">MPSQGFLSLSTARKVFAALGGLYVAAVVLLTIPYFQTHTMFLHAVKIPLFANFDMPEHFGLAPNKTINLKVETADKETLGAWFVLSDSFYHSLPTIPSQPADLIPTALKTHPTILFFHGNAATRALSARIQHYTAFSSRLSANILAIDYRGFGDSTGAPTQPGVARDARAAWNWLIKNGAPADQILIVGHSLGTAVSALLAAELSDEDISPKGVVLLSPFSSISKLLETYSILGVVPLMKPLATIPWVARFVLRRVIHTFETDTLVPRIKGPVLIAHAENDWDIPYSHSEALFDAFLDPHLPPTPELPANAASLSQDEWSALMAQLAQRKEMREKLVTSVELRNFGTVHEFMEGGRKVVYVQSLAGGHDYLGVQEGVQDVIGRTFGLFGR</sequence>
<dbReference type="PANTHER" id="PTHR12277:SF194">
    <property type="entry name" value="FI04476P"/>
    <property type="match status" value="1"/>
</dbReference>
<evidence type="ECO:0000313" key="4">
    <source>
        <dbReference type="Proteomes" id="UP001218218"/>
    </source>
</evidence>
<dbReference type="GO" id="GO:0004622">
    <property type="term" value="F:phosphatidylcholine lysophospholipase activity"/>
    <property type="evidence" value="ECO:0007669"/>
    <property type="project" value="TreeGrafter"/>
</dbReference>
<dbReference type="Gene3D" id="3.40.50.1820">
    <property type="entry name" value="alpha/beta hydrolase"/>
    <property type="match status" value="1"/>
</dbReference>
<keyword evidence="4" id="KW-1185">Reference proteome</keyword>
<keyword evidence="1" id="KW-0472">Membrane</keyword>
<dbReference type="InterPro" id="IPR000073">
    <property type="entry name" value="AB_hydrolase_1"/>
</dbReference>
<comment type="caution">
    <text evidence="3">The sequence shown here is derived from an EMBL/GenBank/DDBJ whole genome shotgun (WGS) entry which is preliminary data.</text>
</comment>
<keyword evidence="3" id="KW-0378">Hydrolase</keyword>
<dbReference type="EMBL" id="JARIHO010000002">
    <property type="protein sequence ID" value="KAJ7366549.1"/>
    <property type="molecule type" value="Genomic_DNA"/>
</dbReference>